<evidence type="ECO:0000256" key="8">
    <source>
        <dbReference type="SAM" id="MobiDB-lite"/>
    </source>
</evidence>
<dbReference type="InterPro" id="IPR009057">
    <property type="entry name" value="Homeodomain-like_sf"/>
</dbReference>
<comment type="caution">
    <text evidence="11">The sequence shown here is derived from an EMBL/GenBank/DDBJ whole genome shotgun (WGS) entry which is preliminary data.</text>
</comment>
<dbReference type="InterPro" id="IPR017970">
    <property type="entry name" value="Homeobox_CS"/>
</dbReference>
<evidence type="ECO:0000256" key="5">
    <source>
        <dbReference type="ARBA" id="ARBA00023242"/>
    </source>
</evidence>
<evidence type="ECO:0000256" key="1">
    <source>
        <dbReference type="ARBA" id="ARBA00004123"/>
    </source>
</evidence>
<name>A0A7K7W050_9AVES</name>
<dbReference type="SUPFAM" id="SSF46689">
    <property type="entry name" value="Homeodomain-like"/>
    <property type="match status" value="1"/>
</dbReference>
<dbReference type="PRINTS" id="PR00031">
    <property type="entry name" value="HTHREPRESSR"/>
</dbReference>
<dbReference type="Pfam" id="PF03826">
    <property type="entry name" value="OAR"/>
    <property type="match status" value="1"/>
</dbReference>
<evidence type="ECO:0000256" key="7">
    <source>
        <dbReference type="RuleBase" id="RU000682"/>
    </source>
</evidence>
<keyword evidence="5 6" id="KW-0539">Nucleus</keyword>
<reference evidence="11 12" key="1">
    <citation type="submission" date="2019-09" db="EMBL/GenBank/DDBJ databases">
        <title>Bird 10,000 Genomes (B10K) Project - Family phase.</title>
        <authorList>
            <person name="Zhang G."/>
        </authorList>
    </citation>
    <scope>NUCLEOTIDE SEQUENCE [LARGE SCALE GENOMIC DNA]</scope>
    <source>
        <strain evidence="11">B10K-MSB-01</strain>
    </source>
</reference>
<dbReference type="PANTHER" id="PTHR46255">
    <property type="entry name" value="SHORT STATURE HOMEOBOX"/>
    <property type="match status" value="1"/>
</dbReference>
<dbReference type="GO" id="GO:1990837">
    <property type="term" value="F:sequence-specific double-stranded DNA binding"/>
    <property type="evidence" value="ECO:0007669"/>
    <property type="project" value="TreeGrafter"/>
</dbReference>
<evidence type="ECO:0000256" key="4">
    <source>
        <dbReference type="ARBA" id="ARBA00023155"/>
    </source>
</evidence>
<keyword evidence="2" id="KW-0217">Developmental protein</keyword>
<feature type="region of interest" description="Disordered" evidence="8">
    <location>
        <begin position="1"/>
        <end position="24"/>
    </location>
</feature>
<dbReference type="SMART" id="SM00389">
    <property type="entry name" value="HOX"/>
    <property type="match status" value="1"/>
</dbReference>
<dbReference type="PROSITE" id="PS00027">
    <property type="entry name" value="HOMEOBOX_1"/>
    <property type="match status" value="1"/>
</dbReference>
<dbReference type="PROSITE" id="PS50071">
    <property type="entry name" value="HOMEOBOX_2"/>
    <property type="match status" value="1"/>
</dbReference>
<comment type="subcellular location">
    <subcellularLocation>
        <location evidence="1 6 7">Nucleus</location>
    </subcellularLocation>
</comment>
<organism evidence="11 12">
    <name type="scientific">Nothocercus julius</name>
    <dbReference type="NCBI Taxonomy" id="2585813"/>
    <lineage>
        <taxon>Eukaryota</taxon>
        <taxon>Metazoa</taxon>
        <taxon>Chordata</taxon>
        <taxon>Craniata</taxon>
        <taxon>Vertebrata</taxon>
        <taxon>Euteleostomi</taxon>
        <taxon>Archelosauria</taxon>
        <taxon>Archosauria</taxon>
        <taxon>Dinosauria</taxon>
        <taxon>Saurischia</taxon>
        <taxon>Theropoda</taxon>
        <taxon>Coelurosauria</taxon>
        <taxon>Aves</taxon>
        <taxon>Palaeognathae</taxon>
        <taxon>Tinamiformes</taxon>
        <taxon>Tinamidae</taxon>
        <taxon>Nothocercus</taxon>
    </lineage>
</organism>
<dbReference type="PROSITE" id="PS50803">
    <property type="entry name" value="OAR"/>
    <property type="match status" value="1"/>
</dbReference>
<keyword evidence="3 6" id="KW-0238">DNA-binding</keyword>
<evidence type="ECO:0000313" key="12">
    <source>
        <dbReference type="Proteomes" id="UP000531559"/>
    </source>
</evidence>
<dbReference type="FunFam" id="1.10.10.60:FF:000057">
    <property type="entry name" value="Short stature homeobox 2"/>
    <property type="match status" value="1"/>
</dbReference>
<feature type="DNA-binding region" description="Homeobox" evidence="6">
    <location>
        <begin position="22"/>
        <end position="81"/>
    </location>
</feature>
<feature type="non-terminal residue" evidence="11">
    <location>
        <position position="1"/>
    </location>
</feature>
<dbReference type="OrthoDB" id="6159439at2759"/>
<proteinExistence type="predicted"/>
<dbReference type="InterPro" id="IPR003654">
    <property type="entry name" value="OAR_dom"/>
</dbReference>
<dbReference type="InterPro" id="IPR052631">
    <property type="entry name" value="Paired_homeobox_Bicoid"/>
</dbReference>
<dbReference type="EMBL" id="VZSV01000019">
    <property type="protein sequence ID" value="NXA46797.1"/>
    <property type="molecule type" value="Genomic_DNA"/>
</dbReference>
<evidence type="ECO:0000256" key="6">
    <source>
        <dbReference type="PROSITE-ProRule" id="PRU00108"/>
    </source>
</evidence>
<accession>A0A7K7W050</accession>
<dbReference type="InterPro" id="IPR001356">
    <property type="entry name" value="HD"/>
</dbReference>
<dbReference type="GO" id="GO:0000981">
    <property type="term" value="F:DNA-binding transcription factor activity, RNA polymerase II-specific"/>
    <property type="evidence" value="ECO:0007669"/>
    <property type="project" value="InterPro"/>
</dbReference>
<evidence type="ECO:0000259" key="10">
    <source>
        <dbReference type="PROSITE" id="PS50803"/>
    </source>
</evidence>
<keyword evidence="12" id="KW-1185">Reference proteome</keyword>
<dbReference type="Proteomes" id="UP000531559">
    <property type="component" value="Unassembled WGS sequence"/>
</dbReference>
<protein>
    <submittedName>
        <fullName evidence="11">SHOX protein</fullName>
    </submittedName>
</protein>
<dbReference type="CDD" id="cd00086">
    <property type="entry name" value="homeodomain"/>
    <property type="match status" value="1"/>
</dbReference>
<evidence type="ECO:0000256" key="3">
    <source>
        <dbReference type="ARBA" id="ARBA00023125"/>
    </source>
</evidence>
<gene>
    <name evidence="11" type="primary">Shox</name>
    <name evidence="11" type="ORF">NOTJUL_R08684</name>
</gene>
<dbReference type="GO" id="GO:0005634">
    <property type="term" value="C:nucleus"/>
    <property type="evidence" value="ECO:0007669"/>
    <property type="project" value="UniProtKB-SubCell"/>
</dbReference>
<evidence type="ECO:0000313" key="11">
    <source>
        <dbReference type="EMBL" id="NXA46797.1"/>
    </source>
</evidence>
<dbReference type="AlphaFoldDB" id="A0A7K7W050"/>
<feature type="domain" description="Homeobox" evidence="9">
    <location>
        <begin position="20"/>
        <end position="80"/>
    </location>
</feature>
<evidence type="ECO:0000256" key="2">
    <source>
        <dbReference type="ARBA" id="ARBA00022473"/>
    </source>
</evidence>
<dbReference type="PANTHER" id="PTHR46255:SF2">
    <property type="entry name" value="SHORT STATURE HOMEOBOX PROTEIN"/>
    <property type="match status" value="1"/>
</dbReference>
<dbReference type="InterPro" id="IPR000047">
    <property type="entry name" value="HTH_motif"/>
</dbReference>
<dbReference type="Pfam" id="PF00046">
    <property type="entry name" value="Homeodomain"/>
    <property type="match status" value="1"/>
</dbReference>
<feature type="non-terminal residue" evidence="11">
    <location>
        <position position="217"/>
    </location>
</feature>
<keyword evidence="4 6" id="KW-0371">Homeobox</keyword>
<evidence type="ECO:0000259" key="9">
    <source>
        <dbReference type="PROSITE" id="PS50071"/>
    </source>
</evidence>
<dbReference type="Gene3D" id="1.10.10.60">
    <property type="entry name" value="Homeodomain-like"/>
    <property type="match status" value="1"/>
</dbReference>
<sequence>ECKEKREDVKSEDEDGQTKLKQRRSRTNFTLEQLNELERLFDETHYPDAFMREELSQRLGLSEARVQVWFQNRRAKCRKQENQMHKGVILGTASHLDACRVAPYVNMGALRMPFQQGGRPGGCPALTPPLCPPSTQVQAQLQLEGVAHAHPHLHPHLAAHAPYLMFPPPPFGLPIASLAESASAAAVVAAAAKSNSKNSSIADLRLKARKHAEALGL</sequence>
<feature type="domain" description="OAR" evidence="10">
    <location>
        <begin position="199"/>
        <end position="212"/>
    </location>
</feature>